<sequence>MNLLANPIWYSALLCTNFTSSRTRKYYYRASVSSVLITDESKRRCECYDLHDELVPYAKSWSWQKDIVKERKELIANDEDFSDTLIILQHDPVYTLGTGSSEDFLRFNVNNAPLDIYRTERGGEVTYHGPGQLVMYPILNLRYHRMDLHWYLRALEEVVIRTLCSTFSIKASRTEGLTGVWVGDKKLAAIGIKVSQWVTYHGLALNVTTDLSPFNQIVPCGIQNHQVGTVKGLLSNPVMPIGCEADMDHHTNDSKLIDMACKSLIKEFSEVFQIEICLKRPNALWQLQGEMQQV</sequence>
<evidence type="ECO:0000256" key="3">
    <source>
        <dbReference type="ARBA" id="ARBA00012334"/>
    </source>
</evidence>
<dbReference type="SUPFAM" id="SSF55681">
    <property type="entry name" value="Class II aaRS and biotin synthetases"/>
    <property type="match status" value="1"/>
</dbReference>
<dbReference type="InterPro" id="IPR020605">
    <property type="entry name" value="Octanoyltransferase_CS"/>
</dbReference>
<comment type="similarity">
    <text evidence="2">Belongs to the LipB family.</text>
</comment>
<name>A0AAV3R3X2_LITER</name>
<dbReference type="HAMAP" id="MF_00013">
    <property type="entry name" value="LipB"/>
    <property type="match status" value="1"/>
</dbReference>
<dbReference type="PROSITE" id="PS51733">
    <property type="entry name" value="BPL_LPL_CATALYTIC"/>
    <property type="match status" value="1"/>
</dbReference>
<dbReference type="EMBL" id="BAABME010007523">
    <property type="protein sequence ID" value="GAA0171089.1"/>
    <property type="molecule type" value="Genomic_DNA"/>
</dbReference>
<dbReference type="PROSITE" id="PS01313">
    <property type="entry name" value="LIPB"/>
    <property type="match status" value="1"/>
</dbReference>
<dbReference type="NCBIfam" id="NF010925">
    <property type="entry name" value="PRK14345.1"/>
    <property type="match status" value="1"/>
</dbReference>
<comment type="pathway">
    <text evidence="1">Protein modification; protein lipoylation via endogenous pathway; protein N(6)-(lipoyl)lysine from octanoyl-[acyl-carrier-protein]: step 1/2.</text>
</comment>
<dbReference type="PANTHER" id="PTHR10993">
    <property type="entry name" value="OCTANOYLTRANSFERASE"/>
    <property type="match status" value="1"/>
</dbReference>
<protein>
    <recommendedName>
        <fullName evidence="3">lipoyl(octanoyl) transferase</fullName>
        <ecNumber evidence="3">2.3.1.181</ecNumber>
    </recommendedName>
</protein>
<dbReference type="GO" id="GO:0009249">
    <property type="term" value="P:protein lipoylation"/>
    <property type="evidence" value="ECO:0007669"/>
    <property type="project" value="InterPro"/>
</dbReference>
<evidence type="ECO:0000313" key="7">
    <source>
        <dbReference type="EMBL" id="GAA0171089.1"/>
    </source>
</evidence>
<gene>
    <name evidence="7" type="ORF">LIER_25205</name>
</gene>
<reference evidence="7 8" key="1">
    <citation type="submission" date="2024-01" db="EMBL/GenBank/DDBJ databases">
        <title>The complete chloroplast genome sequence of Lithospermum erythrorhizon: insights into the phylogenetic relationship among Boraginaceae species and the maternal lineages of purple gromwells.</title>
        <authorList>
            <person name="Okada T."/>
            <person name="Watanabe K."/>
        </authorList>
    </citation>
    <scope>NUCLEOTIDE SEQUENCE [LARGE SCALE GENOMIC DNA]</scope>
</reference>
<dbReference type="CDD" id="cd16444">
    <property type="entry name" value="LipB"/>
    <property type="match status" value="1"/>
</dbReference>
<dbReference type="AlphaFoldDB" id="A0AAV3R3X2"/>
<evidence type="ECO:0000256" key="2">
    <source>
        <dbReference type="ARBA" id="ARBA00007907"/>
    </source>
</evidence>
<evidence type="ECO:0000256" key="5">
    <source>
        <dbReference type="ARBA" id="ARBA00023315"/>
    </source>
</evidence>
<dbReference type="InterPro" id="IPR000544">
    <property type="entry name" value="Octanoyltransferase"/>
</dbReference>
<evidence type="ECO:0000259" key="6">
    <source>
        <dbReference type="PROSITE" id="PS51733"/>
    </source>
</evidence>
<feature type="domain" description="BPL/LPL catalytic" evidence="6">
    <location>
        <begin position="79"/>
        <end position="276"/>
    </location>
</feature>
<dbReference type="GO" id="GO:0033819">
    <property type="term" value="F:lipoyl(octanoyl) transferase activity"/>
    <property type="evidence" value="ECO:0007669"/>
    <property type="project" value="UniProtKB-EC"/>
</dbReference>
<accession>A0AAV3R3X2</accession>
<comment type="caution">
    <text evidence="7">The sequence shown here is derived from an EMBL/GenBank/DDBJ whole genome shotgun (WGS) entry which is preliminary data.</text>
</comment>
<dbReference type="Gene3D" id="3.30.930.10">
    <property type="entry name" value="Bira Bifunctional Protein, Domain 2"/>
    <property type="match status" value="1"/>
</dbReference>
<dbReference type="PANTHER" id="PTHR10993:SF7">
    <property type="entry name" value="LIPOYLTRANSFERASE 2, MITOCHONDRIAL-RELATED"/>
    <property type="match status" value="1"/>
</dbReference>
<organism evidence="7 8">
    <name type="scientific">Lithospermum erythrorhizon</name>
    <name type="common">Purple gromwell</name>
    <name type="synonym">Lithospermum officinale var. erythrorhizon</name>
    <dbReference type="NCBI Taxonomy" id="34254"/>
    <lineage>
        <taxon>Eukaryota</taxon>
        <taxon>Viridiplantae</taxon>
        <taxon>Streptophyta</taxon>
        <taxon>Embryophyta</taxon>
        <taxon>Tracheophyta</taxon>
        <taxon>Spermatophyta</taxon>
        <taxon>Magnoliopsida</taxon>
        <taxon>eudicotyledons</taxon>
        <taxon>Gunneridae</taxon>
        <taxon>Pentapetalae</taxon>
        <taxon>asterids</taxon>
        <taxon>lamiids</taxon>
        <taxon>Boraginales</taxon>
        <taxon>Boraginaceae</taxon>
        <taxon>Boraginoideae</taxon>
        <taxon>Lithospermeae</taxon>
        <taxon>Lithospermum</taxon>
    </lineage>
</organism>
<proteinExistence type="inferred from homology"/>
<keyword evidence="4 7" id="KW-0808">Transferase</keyword>
<keyword evidence="5" id="KW-0012">Acyltransferase</keyword>
<evidence type="ECO:0000256" key="1">
    <source>
        <dbReference type="ARBA" id="ARBA00004821"/>
    </source>
</evidence>
<dbReference type="EC" id="2.3.1.181" evidence="3"/>
<dbReference type="InterPro" id="IPR045864">
    <property type="entry name" value="aa-tRNA-synth_II/BPL/LPL"/>
</dbReference>
<dbReference type="Proteomes" id="UP001454036">
    <property type="component" value="Unassembled WGS sequence"/>
</dbReference>
<evidence type="ECO:0000256" key="4">
    <source>
        <dbReference type="ARBA" id="ARBA00022679"/>
    </source>
</evidence>
<dbReference type="NCBIfam" id="TIGR00214">
    <property type="entry name" value="lipB"/>
    <property type="match status" value="1"/>
</dbReference>
<evidence type="ECO:0000313" key="8">
    <source>
        <dbReference type="Proteomes" id="UP001454036"/>
    </source>
</evidence>
<dbReference type="InterPro" id="IPR004143">
    <property type="entry name" value="BPL_LPL_catalytic"/>
</dbReference>
<dbReference type="Pfam" id="PF21948">
    <property type="entry name" value="LplA-B_cat"/>
    <property type="match status" value="1"/>
</dbReference>
<keyword evidence="8" id="KW-1185">Reference proteome</keyword>